<dbReference type="SUPFAM" id="SSF54928">
    <property type="entry name" value="RNA-binding domain, RBD"/>
    <property type="match status" value="1"/>
</dbReference>
<evidence type="ECO:0000256" key="7">
    <source>
        <dbReference type="SAM" id="MobiDB-lite"/>
    </source>
</evidence>
<evidence type="ECO:0000256" key="6">
    <source>
        <dbReference type="PROSITE-ProRule" id="PRU00176"/>
    </source>
</evidence>
<dbReference type="Pfam" id="PF00076">
    <property type="entry name" value="RRM_1"/>
    <property type="match status" value="2"/>
</dbReference>
<dbReference type="EMBL" id="KB644408">
    <property type="protein sequence ID" value="EPS26069.1"/>
    <property type="molecule type" value="Genomic_DNA"/>
</dbReference>
<evidence type="ECO:0000313" key="10">
    <source>
        <dbReference type="Proteomes" id="UP000019376"/>
    </source>
</evidence>
<feature type="domain" description="RRM" evidence="8">
    <location>
        <begin position="13"/>
        <end position="91"/>
    </location>
</feature>
<dbReference type="PhylomeDB" id="S7Z7C6"/>
<dbReference type="GO" id="GO:0071011">
    <property type="term" value="C:precatalytic spliceosome"/>
    <property type="evidence" value="ECO:0007669"/>
    <property type="project" value="TreeGrafter"/>
</dbReference>
<dbReference type="PANTHER" id="PTHR48030">
    <property type="entry name" value="SPLICING FACTOR 3B SUBUNIT 4"/>
    <property type="match status" value="1"/>
</dbReference>
<dbReference type="InterPro" id="IPR000504">
    <property type="entry name" value="RRM_dom"/>
</dbReference>
<dbReference type="InterPro" id="IPR035979">
    <property type="entry name" value="RBD_domain_sf"/>
</dbReference>
<keyword evidence="5" id="KW-0539">Nucleus</keyword>
<dbReference type="SMART" id="SM00360">
    <property type="entry name" value="RRM"/>
    <property type="match status" value="2"/>
</dbReference>
<keyword evidence="3" id="KW-0677">Repeat</keyword>
<dbReference type="Proteomes" id="UP000019376">
    <property type="component" value="Unassembled WGS sequence"/>
</dbReference>
<dbReference type="GO" id="GO:0005686">
    <property type="term" value="C:U2 snRNP"/>
    <property type="evidence" value="ECO:0007669"/>
    <property type="project" value="TreeGrafter"/>
</dbReference>
<dbReference type="PROSITE" id="PS50102">
    <property type="entry name" value="RRM"/>
    <property type="match status" value="2"/>
</dbReference>
<dbReference type="FunFam" id="3.30.70.330:FF:000288">
    <property type="entry name" value="Splicing factor 3b subunit 4"/>
    <property type="match status" value="1"/>
</dbReference>
<feature type="compositionally biased region" description="Pro residues" evidence="7">
    <location>
        <begin position="328"/>
        <end position="367"/>
    </location>
</feature>
<evidence type="ECO:0000256" key="5">
    <source>
        <dbReference type="ARBA" id="ARBA00023242"/>
    </source>
</evidence>
<dbReference type="InterPro" id="IPR034158">
    <property type="entry name" value="SF3B4_RRM1"/>
</dbReference>
<dbReference type="GO" id="GO:0005730">
    <property type="term" value="C:nucleolus"/>
    <property type="evidence" value="ECO:0007669"/>
    <property type="project" value="TreeGrafter"/>
</dbReference>
<organism evidence="9 10">
    <name type="scientific">Penicillium oxalicum (strain 114-2 / CGMCC 5302)</name>
    <name type="common">Penicillium decumbens</name>
    <dbReference type="NCBI Taxonomy" id="933388"/>
    <lineage>
        <taxon>Eukaryota</taxon>
        <taxon>Fungi</taxon>
        <taxon>Dikarya</taxon>
        <taxon>Ascomycota</taxon>
        <taxon>Pezizomycotina</taxon>
        <taxon>Eurotiomycetes</taxon>
        <taxon>Eurotiomycetidae</taxon>
        <taxon>Eurotiales</taxon>
        <taxon>Aspergillaceae</taxon>
        <taxon>Penicillium</taxon>
    </lineage>
</organism>
<protein>
    <recommendedName>
        <fullName evidence="8">RRM domain-containing protein</fullName>
    </recommendedName>
</protein>
<accession>S7Z7C6</accession>
<evidence type="ECO:0000313" key="9">
    <source>
        <dbReference type="EMBL" id="EPS26069.1"/>
    </source>
</evidence>
<dbReference type="GO" id="GO:0003723">
    <property type="term" value="F:RNA binding"/>
    <property type="evidence" value="ECO:0007669"/>
    <property type="project" value="UniProtKB-UniRule"/>
</dbReference>
<evidence type="ECO:0000259" key="8">
    <source>
        <dbReference type="PROSITE" id="PS50102"/>
    </source>
</evidence>
<comment type="subcellular location">
    <subcellularLocation>
        <location evidence="1">Nucleus</location>
    </subcellularLocation>
</comment>
<dbReference type="FunFam" id="3.30.70.330:FF:000121">
    <property type="entry name" value="Splicing factor 3b subunit 4"/>
    <property type="match status" value="1"/>
</dbReference>
<sequence length="375" mass="39629">MSGARHWEQDKEATVYIGNLDERATDSLVWELMLQAGRIVNVHLPKDRVTQTHQGYGFVEYISEEDAEYASRIMNGIRLYGKPIRVNKASADKQKSVEIGAELFIGNLDPMVSEQILYDTFSRFGTLTNLPKVARDDNNLSKGYGFVSFADFESSDAAITNMNGQYLMNKQVSVQYAYKKDGKGERHGDEAERTLAAQARKHNVRPPTQQVAPPQFATGAAASAPPTGPGAPPAATLNGEAARPISTGPQTPDLGMGRGMPMPMPMNYQNVPPPPPQQGRLSGPPASSLTNPPPGLPARPPPSQAGYGGPQAYIPPAYNGTGPQAAFPAPPAGVPVPPPGFAPPGFAPPPGGPVAPGAPPTLPPGFQPPGYGVGR</sequence>
<dbReference type="PANTHER" id="PTHR48030:SF3">
    <property type="entry name" value="SPLICING FACTOR 3B SUBUNIT 4"/>
    <property type="match status" value="1"/>
</dbReference>
<dbReference type="InterPro" id="IPR034159">
    <property type="entry name" value="SF3B4_RRM2"/>
</dbReference>
<dbReference type="InterPro" id="IPR052084">
    <property type="entry name" value="SF3B4_spliceosome_assoc"/>
</dbReference>
<dbReference type="OrthoDB" id="10259687at2759"/>
<proteinExistence type="inferred from homology"/>
<dbReference type="HOGENOM" id="CLU_012062_21_1_1"/>
<evidence type="ECO:0000256" key="4">
    <source>
        <dbReference type="ARBA" id="ARBA00022884"/>
    </source>
</evidence>
<feature type="compositionally biased region" description="Pro residues" evidence="7">
    <location>
        <begin position="291"/>
        <end position="303"/>
    </location>
</feature>
<dbReference type="Gene3D" id="3.30.70.330">
    <property type="match status" value="2"/>
</dbReference>
<dbReference type="CDD" id="cd12334">
    <property type="entry name" value="RRM1_SF3B4"/>
    <property type="match status" value="1"/>
</dbReference>
<reference evidence="9 10" key="1">
    <citation type="journal article" date="2013" name="PLoS ONE">
        <title>Genomic and secretomic analyses reveal unique features of the lignocellulolytic enzyme system of Penicillium decumbens.</title>
        <authorList>
            <person name="Liu G."/>
            <person name="Zhang L."/>
            <person name="Wei X."/>
            <person name="Zou G."/>
            <person name="Qin Y."/>
            <person name="Ma L."/>
            <person name="Li J."/>
            <person name="Zheng H."/>
            <person name="Wang S."/>
            <person name="Wang C."/>
            <person name="Xun L."/>
            <person name="Zhao G.-P."/>
            <person name="Zhou Z."/>
            <person name="Qu Y."/>
        </authorList>
    </citation>
    <scope>NUCLEOTIDE SEQUENCE [LARGE SCALE GENOMIC DNA]</scope>
    <source>
        <strain evidence="10">114-2 / CGMCC 5302</strain>
    </source>
</reference>
<feature type="compositionally biased region" description="Low complexity" evidence="7">
    <location>
        <begin position="259"/>
        <end position="270"/>
    </location>
</feature>
<dbReference type="eggNOG" id="KOG0131">
    <property type="taxonomic scope" value="Eukaryota"/>
</dbReference>
<evidence type="ECO:0000256" key="2">
    <source>
        <dbReference type="ARBA" id="ARBA00008363"/>
    </source>
</evidence>
<dbReference type="CDD" id="cd12335">
    <property type="entry name" value="RRM2_SF3B4"/>
    <property type="match status" value="1"/>
</dbReference>
<name>S7Z7C6_PENO1</name>
<keyword evidence="4 6" id="KW-0694">RNA-binding</keyword>
<feature type="domain" description="RRM" evidence="8">
    <location>
        <begin position="101"/>
        <end position="179"/>
    </location>
</feature>
<dbReference type="GO" id="GO:0048026">
    <property type="term" value="P:positive regulation of mRNA splicing, via spliceosome"/>
    <property type="evidence" value="ECO:0007669"/>
    <property type="project" value="TreeGrafter"/>
</dbReference>
<evidence type="ECO:0000256" key="3">
    <source>
        <dbReference type="ARBA" id="ARBA00022737"/>
    </source>
</evidence>
<comment type="similarity">
    <text evidence="2">Belongs to the SF3B4 family.</text>
</comment>
<dbReference type="AlphaFoldDB" id="S7Z7C6"/>
<dbReference type="InterPro" id="IPR012677">
    <property type="entry name" value="Nucleotide-bd_a/b_plait_sf"/>
</dbReference>
<keyword evidence="10" id="KW-1185">Reference proteome</keyword>
<gene>
    <name evidence="9" type="ORF">PDE_01005</name>
</gene>
<evidence type="ECO:0000256" key="1">
    <source>
        <dbReference type="ARBA" id="ARBA00004123"/>
    </source>
</evidence>
<feature type="region of interest" description="Disordered" evidence="7">
    <location>
        <begin position="218"/>
        <end position="375"/>
    </location>
</feature>
<dbReference type="STRING" id="933388.S7Z7C6"/>